<dbReference type="InterPro" id="IPR025250">
    <property type="entry name" value="DUF4199"/>
</dbReference>
<feature type="transmembrane region" description="Helical" evidence="1">
    <location>
        <begin position="68"/>
        <end position="87"/>
    </location>
</feature>
<keyword evidence="3" id="KW-1185">Reference proteome</keyword>
<accession>A0ABM8IGJ8</accession>
<evidence type="ECO:0000313" key="2">
    <source>
        <dbReference type="EMBL" id="BEG99173.1"/>
    </source>
</evidence>
<sequence length="114" mass="13229">MFAALFTSVVHYIYFRYIDNGFVANSYYAQLQKYTKKEIDSMGLVYTYLKLAVKIMGTLSPIQMTMQLLSSNVIYGAILALPTAFFVKKRRYAPMINNQEDNNQEDNNQEDNKE</sequence>
<reference evidence="2 3" key="1">
    <citation type="submission" date="2023-04" db="EMBL/GenBank/DDBJ databases">
        <title>Draft genome sequence of acteroides sedimenti strain YN3PY1.</title>
        <authorList>
            <person name="Yoshida N."/>
        </authorList>
    </citation>
    <scope>NUCLEOTIDE SEQUENCE [LARGE SCALE GENOMIC DNA]</scope>
    <source>
        <strain evidence="2 3">YN3PY1</strain>
    </source>
</reference>
<keyword evidence="1" id="KW-0812">Transmembrane</keyword>
<keyword evidence="1" id="KW-0472">Membrane</keyword>
<name>A0ABM8IGJ8_9BACE</name>
<evidence type="ECO:0000313" key="3">
    <source>
        <dbReference type="Proteomes" id="UP001496674"/>
    </source>
</evidence>
<protein>
    <submittedName>
        <fullName evidence="2">Uncharacterized protein</fullName>
    </submittedName>
</protein>
<dbReference type="Proteomes" id="UP001496674">
    <property type="component" value="Chromosome"/>
</dbReference>
<evidence type="ECO:0000256" key="1">
    <source>
        <dbReference type="SAM" id="Phobius"/>
    </source>
</evidence>
<dbReference type="EMBL" id="AP028055">
    <property type="protein sequence ID" value="BEG99173.1"/>
    <property type="molecule type" value="Genomic_DNA"/>
</dbReference>
<keyword evidence="1" id="KW-1133">Transmembrane helix</keyword>
<organism evidence="2 3">
    <name type="scientific">Bacteroides sedimenti</name>
    <dbReference type="NCBI Taxonomy" id="2136147"/>
    <lineage>
        <taxon>Bacteria</taxon>
        <taxon>Pseudomonadati</taxon>
        <taxon>Bacteroidota</taxon>
        <taxon>Bacteroidia</taxon>
        <taxon>Bacteroidales</taxon>
        <taxon>Bacteroidaceae</taxon>
        <taxon>Bacteroides</taxon>
    </lineage>
</organism>
<dbReference type="Pfam" id="PF13858">
    <property type="entry name" value="DUF4199"/>
    <property type="match status" value="1"/>
</dbReference>
<gene>
    <name evidence="2" type="ORF">BSYN_14380</name>
</gene>
<proteinExistence type="predicted"/>